<protein>
    <submittedName>
        <fullName evidence="1">Unnamed protein product</fullName>
    </submittedName>
</protein>
<name>A0A9W6T133_AMBMO</name>
<accession>A0A9W6T133</accession>
<dbReference type="Proteomes" id="UP001165063">
    <property type="component" value="Unassembled WGS sequence"/>
</dbReference>
<proteinExistence type="predicted"/>
<evidence type="ECO:0000313" key="2">
    <source>
        <dbReference type="Proteomes" id="UP001165063"/>
    </source>
</evidence>
<keyword evidence="2" id="KW-1185">Reference proteome</keyword>
<reference evidence="1" key="1">
    <citation type="submission" date="2023-04" db="EMBL/GenBank/DDBJ databases">
        <title>Ambrosiozyma monospora NBRC 1965.</title>
        <authorList>
            <person name="Ichikawa N."/>
            <person name="Sato H."/>
            <person name="Tonouchi N."/>
        </authorList>
    </citation>
    <scope>NUCLEOTIDE SEQUENCE</scope>
    <source>
        <strain evidence="1">NBRC 1965</strain>
    </source>
</reference>
<sequence>MFLDAFGLWSGFRLPLTELGSTISTFRNLDSFLTERTKKKHGQVTRYDINSNINSACWKFGIRLKPIIPRQPNHHECLKTKLPSDDFQKFSIQKLCQRKLELFMANLQEVHVNV</sequence>
<dbReference type="EMBL" id="BSXU01010079">
    <property type="protein sequence ID" value="GME70842.1"/>
    <property type="molecule type" value="Genomic_DNA"/>
</dbReference>
<evidence type="ECO:0000313" key="1">
    <source>
        <dbReference type="EMBL" id="GME70842.1"/>
    </source>
</evidence>
<dbReference type="AlphaFoldDB" id="A0A9W6T133"/>
<gene>
    <name evidence="1" type="ORF">Amon01_000921900</name>
</gene>
<comment type="caution">
    <text evidence="1">The sequence shown here is derived from an EMBL/GenBank/DDBJ whole genome shotgun (WGS) entry which is preliminary data.</text>
</comment>
<organism evidence="1 2">
    <name type="scientific">Ambrosiozyma monospora</name>
    <name type="common">Yeast</name>
    <name type="synonym">Endomycopsis monosporus</name>
    <dbReference type="NCBI Taxonomy" id="43982"/>
    <lineage>
        <taxon>Eukaryota</taxon>
        <taxon>Fungi</taxon>
        <taxon>Dikarya</taxon>
        <taxon>Ascomycota</taxon>
        <taxon>Saccharomycotina</taxon>
        <taxon>Pichiomycetes</taxon>
        <taxon>Pichiales</taxon>
        <taxon>Pichiaceae</taxon>
        <taxon>Ambrosiozyma</taxon>
    </lineage>
</organism>